<evidence type="ECO:0000256" key="1">
    <source>
        <dbReference type="ARBA" id="ARBA00009013"/>
    </source>
</evidence>
<name>A0A1C5JEE0_9ACTN</name>
<dbReference type="PROSITE" id="PS50801">
    <property type="entry name" value="STAS"/>
    <property type="match status" value="1"/>
</dbReference>
<dbReference type="Proteomes" id="UP000198215">
    <property type="component" value="Chromosome I"/>
</dbReference>
<evidence type="ECO:0000313" key="5">
    <source>
        <dbReference type="Proteomes" id="UP000198215"/>
    </source>
</evidence>
<keyword evidence="5" id="KW-1185">Reference proteome</keyword>
<dbReference type="Gene3D" id="3.30.750.24">
    <property type="entry name" value="STAS domain"/>
    <property type="match status" value="1"/>
</dbReference>
<organism evidence="4 5">
    <name type="scientific">Micromonospora coxensis</name>
    <dbReference type="NCBI Taxonomy" id="356852"/>
    <lineage>
        <taxon>Bacteria</taxon>
        <taxon>Bacillati</taxon>
        <taxon>Actinomycetota</taxon>
        <taxon>Actinomycetes</taxon>
        <taxon>Micromonosporales</taxon>
        <taxon>Micromonosporaceae</taxon>
        <taxon>Micromonospora</taxon>
    </lineage>
</organism>
<dbReference type="GO" id="GO:0043856">
    <property type="term" value="F:anti-sigma factor antagonist activity"/>
    <property type="evidence" value="ECO:0007669"/>
    <property type="project" value="InterPro"/>
</dbReference>
<dbReference type="PANTHER" id="PTHR33495">
    <property type="entry name" value="ANTI-SIGMA FACTOR ANTAGONIST TM_1081-RELATED-RELATED"/>
    <property type="match status" value="1"/>
</dbReference>
<dbReference type="NCBIfam" id="TIGR00377">
    <property type="entry name" value="ant_ant_sig"/>
    <property type="match status" value="1"/>
</dbReference>
<dbReference type="RefSeq" id="WP_088977752.1">
    <property type="nucleotide sequence ID" value="NZ_LT607753.1"/>
</dbReference>
<dbReference type="PANTHER" id="PTHR33495:SF2">
    <property type="entry name" value="ANTI-SIGMA FACTOR ANTAGONIST TM_1081-RELATED"/>
    <property type="match status" value="1"/>
</dbReference>
<evidence type="ECO:0000313" key="4">
    <source>
        <dbReference type="EMBL" id="SCG68868.1"/>
    </source>
</evidence>
<dbReference type="InterPro" id="IPR002645">
    <property type="entry name" value="STAS_dom"/>
</dbReference>
<gene>
    <name evidence="4" type="ORF">GA0070614_4456</name>
</gene>
<proteinExistence type="inferred from homology"/>
<sequence length="118" mass="12107">MRVDVRSEAGGRVVLRPVGEVDMSTAAVLDRAVDAALDRPETVQVVVDLAEVPFLDSTGLAALLRGAAEAVGRGASLRVVDPQPVVARVLRITAVDTLLGLTSGRQAPPESDPGATAA</sequence>
<dbReference type="AlphaFoldDB" id="A0A1C5JEE0"/>
<dbReference type="InterPro" id="IPR003658">
    <property type="entry name" value="Anti-sigma_ant"/>
</dbReference>
<dbReference type="OrthoDB" id="3385404at2"/>
<dbReference type="Pfam" id="PF01740">
    <property type="entry name" value="STAS"/>
    <property type="match status" value="1"/>
</dbReference>
<accession>A0A1C5JEE0</accession>
<dbReference type="InterPro" id="IPR036513">
    <property type="entry name" value="STAS_dom_sf"/>
</dbReference>
<evidence type="ECO:0000256" key="2">
    <source>
        <dbReference type="RuleBase" id="RU003749"/>
    </source>
</evidence>
<dbReference type="SUPFAM" id="SSF52091">
    <property type="entry name" value="SpoIIaa-like"/>
    <property type="match status" value="1"/>
</dbReference>
<reference evidence="5" key="1">
    <citation type="submission" date="2016-06" db="EMBL/GenBank/DDBJ databases">
        <authorList>
            <person name="Varghese N."/>
            <person name="Submissions Spin"/>
        </authorList>
    </citation>
    <scope>NUCLEOTIDE SEQUENCE [LARGE SCALE GENOMIC DNA]</scope>
    <source>
        <strain evidence="5">DSM 45161</strain>
    </source>
</reference>
<dbReference type="EMBL" id="LT607753">
    <property type="protein sequence ID" value="SCG68868.1"/>
    <property type="molecule type" value="Genomic_DNA"/>
</dbReference>
<protein>
    <recommendedName>
        <fullName evidence="2">Anti-sigma factor antagonist</fullName>
    </recommendedName>
</protein>
<evidence type="ECO:0000259" key="3">
    <source>
        <dbReference type="PROSITE" id="PS50801"/>
    </source>
</evidence>
<comment type="similarity">
    <text evidence="1 2">Belongs to the anti-sigma-factor antagonist family.</text>
</comment>
<feature type="domain" description="STAS" evidence="3">
    <location>
        <begin position="11"/>
        <end position="100"/>
    </location>
</feature>
<dbReference type="CDD" id="cd07043">
    <property type="entry name" value="STAS_anti-anti-sigma_factors"/>
    <property type="match status" value="1"/>
</dbReference>